<protein>
    <submittedName>
        <fullName evidence="4">Molecular chaperone Hsp18</fullName>
    </submittedName>
</protein>
<dbReference type="CDD" id="cd06464">
    <property type="entry name" value="ACD_sHsps-like"/>
    <property type="match status" value="1"/>
</dbReference>
<dbReference type="EMBL" id="BAAAYX010000009">
    <property type="protein sequence ID" value="GAA3706125.1"/>
    <property type="molecule type" value="Genomic_DNA"/>
</dbReference>
<dbReference type="InterPro" id="IPR008978">
    <property type="entry name" value="HSP20-like_chaperone"/>
</dbReference>
<reference evidence="5" key="1">
    <citation type="journal article" date="2019" name="Int. J. Syst. Evol. Microbiol.">
        <title>The Global Catalogue of Microorganisms (GCM) 10K type strain sequencing project: providing services to taxonomists for standard genome sequencing and annotation.</title>
        <authorList>
            <consortium name="The Broad Institute Genomics Platform"/>
            <consortium name="The Broad Institute Genome Sequencing Center for Infectious Disease"/>
            <person name="Wu L."/>
            <person name="Ma J."/>
        </authorList>
    </citation>
    <scope>NUCLEOTIDE SEQUENCE [LARGE SCALE GENOMIC DNA]</scope>
    <source>
        <strain evidence="5">JCM 16548</strain>
    </source>
</reference>
<feature type="domain" description="SHSP" evidence="3">
    <location>
        <begin position="27"/>
        <end position="137"/>
    </location>
</feature>
<comment type="caution">
    <text evidence="4">The sequence shown here is derived from an EMBL/GenBank/DDBJ whole genome shotgun (WGS) entry which is preliminary data.</text>
</comment>
<dbReference type="Gene3D" id="2.60.40.790">
    <property type="match status" value="1"/>
</dbReference>
<evidence type="ECO:0000256" key="1">
    <source>
        <dbReference type="PROSITE-ProRule" id="PRU00285"/>
    </source>
</evidence>
<evidence type="ECO:0000313" key="5">
    <source>
        <dbReference type="Proteomes" id="UP001500051"/>
    </source>
</evidence>
<dbReference type="SUPFAM" id="SSF49764">
    <property type="entry name" value="HSP20-like chaperones"/>
    <property type="match status" value="1"/>
</dbReference>
<proteinExistence type="inferred from homology"/>
<dbReference type="PROSITE" id="PS01031">
    <property type="entry name" value="SHSP"/>
    <property type="match status" value="1"/>
</dbReference>
<gene>
    <name evidence="4" type="primary">hsp18</name>
    <name evidence="4" type="ORF">GCM10022204_24760</name>
</gene>
<dbReference type="PANTHER" id="PTHR11527">
    <property type="entry name" value="HEAT-SHOCK PROTEIN 20 FAMILY MEMBER"/>
    <property type="match status" value="1"/>
</dbReference>
<evidence type="ECO:0000256" key="2">
    <source>
        <dbReference type="RuleBase" id="RU003616"/>
    </source>
</evidence>
<name>A0ABP7DJL9_9ACTN</name>
<dbReference type="InterPro" id="IPR002068">
    <property type="entry name" value="A-crystallin/Hsp20_dom"/>
</dbReference>
<keyword evidence="5" id="KW-1185">Reference proteome</keyword>
<comment type="similarity">
    <text evidence="1 2">Belongs to the small heat shock protein (HSP20) family.</text>
</comment>
<sequence length="146" mass="16424">MMMMLMRTDPFRDLDRLAQQVFGADGTQARPSAMPMDAWREGDTFLVEFDLPGVDVDSIDLDVERNVITVRAERPNRASDAELLAAERPRGVFSRQLVLGDNLDTQRIGANYRSGVLTLRIPVAEKAKPRKISITREHDDQQAINA</sequence>
<organism evidence="4 5">
    <name type="scientific">Microlunatus aurantiacus</name>
    <dbReference type="NCBI Taxonomy" id="446786"/>
    <lineage>
        <taxon>Bacteria</taxon>
        <taxon>Bacillati</taxon>
        <taxon>Actinomycetota</taxon>
        <taxon>Actinomycetes</taxon>
        <taxon>Propionibacteriales</taxon>
        <taxon>Propionibacteriaceae</taxon>
        <taxon>Microlunatus</taxon>
    </lineage>
</organism>
<evidence type="ECO:0000313" key="4">
    <source>
        <dbReference type="EMBL" id="GAA3706125.1"/>
    </source>
</evidence>
<accession>A0ABP7DJL9</accession>
<dbReference type="Proteomes" id="UP001500051">
    <property type="component" value="Unassembled WGS sequence"/>
</dbReference>
<evidence type="ECO:0000259" key="3">
    <source>
        <dbReference type="PROSITE" id="PS01031"/>
    </source>
</evidence>
<dbReference type="InterPro" id="IPR031107">
    <property type="entry name" value="Small_HSP"/>
</dbReference>
<dbReference type="Pfam" id="PF00011">
    <property type="entry name" value="HSP20"/>
    <property type="match status" value="1"/>
</dbReference>